<reference evidence="2" key="1">
    <citation type="submission" date="2018-05" db="EMBL/GenBank/DDBJ databases">
        <authorList>
            <person name="Lanie J.A."/>
            <person name="Ng W.-L."/>
            <person name="Kazmierczak K.M."/>
            <person name="Andrzejewski T.M."/>
            <person name="Davidsen T.M."/>
            <person name="Wayne K.J."/>
            <person name="Tettelin H."/>
            <person name="Glass J.I."/>
            <person name="Rusch D."/>
            <person name="Podicherti R."/>
            <person name="Tsui H.-C.T."/>
            <person name="Winkler M.E."/>
        </authorList>
    </citation>
    <scope>NUCLEOTIDE SEQUENCE</scope>
</reference>
<dbReference type="InterPro" id="IPR013783">
    <property type="entry name" value="Ig-like_fold"/>
</dbReference>
<dbReference type="NCBIfam" id="TIGR04490">
    <property type="entry name" value="SoxZ_true"/>
    <property type="match status" value="1"/>
</dbReference>
<dbReference type="SUPFAM" id="SSF81296">
    <property type="entry name" value="E set domains"/>
    <property type="match status" value="1"/>
</dbReference>
<name>A0A381WY90_9ZZZZ</name>
<proteinExistence type="predicted"/>
<dbReference type="InterPro" id="IPR030995">
    <property type="entry name" value="SoxZ"/>
</dbReference>
<dbReference type="EMBL" id="UINC01013255">
    <property type="protein sequence ID" value="SVA57400.1"/>
    <property type="molecule type" value="Genomic_DNA"/>
</dbReference>
<evidence type="ECO:0000259" key="1">
    <source>
        <dbReference type="Pfam" id="PF08770"/>
    </source>
</evidence>
<dbReference type="InterPro" id="IPR014880">
    <property type="entry name" value="SoxZ_dom"/>
</dbReference>
<protein>
    <recommendedName>
        <fullName evidence="1">Sulphur oxidation protein SoxZ domain-containing protein</fullName>
    </recommendedName>
</protein>
<dbReference type="Gene3D" id="2.60.40.10">
    <property type="entry name" value="Immunoglobulins"/>
    <property type="match status" value="1"/>
</dbReference>
<evidence type="ECO:0000313" key="2">
    <source>
        <dbReference type="EMBL" id="SVA57400.1"/>
    </source>
</evidence>
<dbReference type="InterPro" id="IPR014756">
    <property type="entry name" value="Ig_E-set"/>
</dbReference>
<sequence>MVTPTIRVKSPTEAKRGSVVEIMTLISHPMDTGLRKDKEGKVIPRYIINKFLCVYNDELVFKAELHEAISANPLIQFNFVAEQSGTLELIWHEDGGQVYTTTRELRVL</sequence>
<gene>
    <name evidence="2" type="ORF">METZ01_LOCUS110254</name>
</gene>
<dbReference type="Pfam" id="PF08770">
    <property type="entry name" value="SoxZ"/>
    <property type="match status" value="1"/>
</dbReference>
<organism evidence="2">
    <name type="scientific">marine metagenome</name>
    <dbReference type="NCBI Taxonomy" id="408172"/>
    <lineage>
        <taxon>unclassified sequences</taxon>
        <taxon>metagenomes</taxon>
        <taxon>ecological metagenomes</taxon>
    </lineage>
</organism>
<feature type="domain" description="Sulphur oxidation protein SoxZ" evidence="1">
    <location>
        <begin position="9"/>
        <end position="102"/>
    </location>
</feature>
<dbReference type="AlphaFoldDB" id="A0A381WY90"/>
<accession>A0A381WY90</accession>